<organism evidence="2 3">
    <name type="scientific">Thlaspi arvense</name>
    <name type="common">Field penny-cress</name>
    <dbReference type="NCBI Taxonomy" id="13288"/>
    <lineage>
        <taxon>Eukaryota</taxon>
        <taxon>Viridiplantae</taxon>
        <taxon>Streptophyta</taxon>
        <taxon>Embryophyta</taxon>
        <taxon>Tracheophyta</taxon>
        <taxon>Spermatophyta</taxon>
        <taxon>Magnoliopsida</taxon>
        <taxon>eudicotyledons</taxon>
        <taxon>Gunneridae</taxon>
        <taxon>Pentapetalae</taxon>
        <taxon>rosids</taxon>
        <taxon>malvids</taxon>
        <taxon>Brassicales</taxon>
        <taxon>Brassicaceae</taxon>
        <taxon>Thlaspideae</taxon>
        <taxon>Thlaspi</taxon>
    </lineage>
</organism>
<proteinExistence type="predicted"/>
<evidence type="ECO:0000313" key="3">
    <source>
        <dbReference type="Proteomes" id="UP000836841"/>
    </source>
</evidence>
<dbReference type="PANTHER" id="PTHR31228">
    <property type="entry name" value="CYSTATIN/MONELLIN SUPERFAMILY PROTEIN"/>
    <property type="match status" value="1"/>
</dbReference>
<dbReference type="EMBL" id="OU466862">
    <property type="protein sequence ID" value="CAH2071763.1"/>
    <property type="molecule type" value="Genomic_DNA"/>
</dbReference>
<name>A0AAU9STR0_THLAR</name>
<accession>A0AAU9STR0</accession>
<dbReference type="Proteomes" id="UP000836841">
    <property type="component" value="Chromosome 6"/>
</dbReference>
<dbReference type="NCBIfam" id="TIGR01638">
    <property type="entry name" value="Atha_cystat_rel"/>
    <property type="match status" value="1"/>
</dbReference>
<reference evidence="2 3" key="1">
    <citation type="submission" date="2022-03" db="EMBL/GenBank/DDBJ databases">
        <authorList>
            <person name="Nunn A."/>
            <person name="Chopra R."/>
            <person name="Nunn A."/>
            <person name="Contreras Garrido A."/>
        </authorList>
    </citation>
    <scope>NUCLEOTIDE SEQUENCE [LARGE SCALE GENOMIC DNA]</scope>
</reference>
<dbReference type="InterPro" id="IPR006525">
    <property type="entry name" value="Cystatin-related_pln"/>
</dbReference>
<evidence type="ECO:0000256" key="1">
    <source>
        <dbReference type="SAM" id="MobiDB-lite"/>
    </source>
</evidence>
<evidence type="ECO:0000313" key="2">
    <source>
        <dbReference type="EMBL" id="CAH2071763.1"/>
    </source>
</evidence>
<dbReference type="AlphaFoldDB" id="A0AAU9STR0"/>
<gene>
    <name evidence="2" type="ORF">TAV2_LOCUS18538</name>
</gene>
<feature type="region of interest" description="Disordered" evidence="1">
    <location>
        <begin position="39"/>
        <end position="64"/>
    </location>
</feature>
<sequence length="244" mass="27664">MVLKPCAGNSRTERDSSNLEEAIESMEASSVVLKPCSAEKTKKGYSSKLEEEEEEAAEPMEASSSVVIGSCLTKRKAEFDLEEEESDGEIDEARVERARAKEREAEKALLDPPEWDVDSFDDLKYYSSPESNLSSDEQPYENMENAKEHYRIYKRQLIDSKGFKVDPGLRPSDRYLGINPDSNVEFAELVRGNYRGGPRPKSYITFMAREKPDGPLVEYQTKAMITLDHKMHPIICRPAPTQKL</sequence>
<protein>
    <submittedName>
        <fullName evidence="2">Uncharacterized protein</fullName>
    </submittedName>
</protein>
<keyword evidence="3" id="KW-1185">Reference proteome</keyword>
<dbReference type="PANTHER" id="PTHR31228:SF24">
    <property type="entry name" value="CYSTATIN_MONELLIN SUPERFAMILY PROTEIN"/>
    <property type="match status" value="1"/>
</dbReference>